<protein>
    <recommendedName>
        <fullName evidence="13">Ig-like domain-containing protein</fullName>
    </recommendedName>
</protein>
<dbReference type="AlphaFoldDB" id="A0AA88ICW7"/>
<dbReference type="InterPro" id="IPR003598">
    <property type="entry name" value="Ig_sub2"/>
</dbReference>
<feature type="transmembrane region" description="Helical" evidence="11">
    <location>
        <begin position="158"/>
        <end position="182"/>
    </location>
</feature>
<dbReference type="InterPro" id="IPR051713">
    <property type="entry name" value="T-cell_Activation_Regulation"/>
</dbReference>
<feature type="signal peptide" evidence="12">
    <location>
        <begin position="1"/>
        <end position="18"/>
    </location>
</feature>
<dbReference type="SMART" id="SM00406">
    <property type="entry name" value="IGv"/>
    <property type="match status" value="1"/>
</dbReference>
<dbReference type="GO" id="GO:0007166">
    <property type="term" value="P:cell surface receptor signaling pathway"/>
    <property type="evidence" value="ECO:0007669"/>
    <property type="project" value="TreeGrafter"/>
</dbReference>
<keyword evidence="6 11" id="KW-0472">Membrane</keyword>
<dbReference type="InterPro" id="IPR007110">
    <property type="entry name" value="Ig-like_dom"/>
</dbReference>
<keyword evidence="9" id="KW-0325">Glycoprotein</keyword>
<dbReference type="EMBL" id="JAUPFM010000108">
    <property type="protein sequence ID" value="KAK2813069.1"/>
    <property type="molecule type" value="Genomic_DNA"/>
</dbReference>
<dbReference type="Pfam" id="PF07686">
    <property type="entry name" value="V-set"/>
    <property type="match status" value="1"/>
</dbReference>
<evidence type="ECO:0000256" key="5">
    <source>
        <dbReference type="ARBA" id="ARBA00022989"/>
    </source>
</evidence>
<keyword evidence="3 11" id="KW-0812">Transmembrane</keyword>
<evidence type="ECO:0000256" key="1">
    <source>
        <dbReference type="ARBA" id="ARBA00004251"/>
    </source>
</evidence>
<dbReference type="GO" id="GO:0042130">
    <property type="term" value="P:negative regulation of T cell proliferation"/>
    <property type="evidence" value="ECO:0007669"/>
    <property type="project" value="TreeGrafter"/>
</dbReference>
<dbReference type="InterPro" id="IPR036179">
    <property type="entry name" value="Ig-like_dom_sf"/>
</dbReference>
<comment type="subcellular location">
    <subcellularLocation>
        <location evidence="1">Cell membrane</location>
        <topology evidence="1">Single-pass type I membrane protein</topology>
    </subcellularLocation>
</comment>
<evidence type="ECO:0000313" key="15">
    <source>
        <dbReference type="Proteomes" id="UP001187415"/>
    </source>
</evidence>
<keyword evidence="7" id="KW-1015">Disulfide bond</keyword>
<evidence type="ECO:0000256" key="7">
    <source>
        <dbReference type="ARBA" id="ARBA00023157"/>
    </source>
</evidence>
<dbReference type="GO" id="GO:0031295">
    <property type="term" value="P:T cell costimulation"/>
    <property type="evidence" value="ECO:0007669"/>
    <property type="project" value="TreeGrafter"/>
</dbReference>
<dbReference type="Proteomes" id="UP001187415">
    <property type="component" value="Unassembled WGS sequence"/>
</dbReference>
<keyword evidence="2" id="KW-1003">Cell membrane</keyword>
<keyword evidence="10" id="KW-0393">Immunoglobulin domain</keyword>
<dbReference type="SMART" id="SM00409">
    <property type="entry name" value="IG"/>
    <property type="match status" value="1"/>
</dbReference>
<keyword evidence="5 11" id="KW-1133">Transmembrane helix</keyword>
<keyword evidence="8" id="KW-0675">Receptor</keyword>
<evidence type="ECO:0000256" key="11">
    <source>
        <dbReference type="SAM" id="Phobius"/>
    </source>
</evidence>
<dbReference type="GO" id="GO:0071222">
    <property type="term" value="P:cellular response to lipopolysaccharide"/>
    <property type="evidence" value="ECO:0007669"/>
    <property type="project" value="TreeGrafter"/>
</dbReference>
<evidence type="ECO:0000256" key="9">
    <source>
        <dbReference type="ARBA" id="ARBA00023180"/>
    </source>
</evidence>
<evidence type="ECO:0000256" key="6">
    <source>
        <dbReference type="ARBA" id="ARBA00023136"/>
    </source>
</evidence>
<dbReference type="PANTHER" id="PTHR25466:SF9">
    <property type="entry name" value="FIBRONECTIN TYPE-III DOMAIN-CONTAINING PROTEIN"/>
    <property type="match status" value="1"/>
</dbReference>
<dbReference type="SUPFAM" id="SSF48726">
    <property type="entry name" value="Immunoglobulin"/>
    <property type="match status" value="1"/>
</dbReference>
<keyword evidence="15" id="KW-1185">Reference proteome</keyword>
<proteinExistence type="predicted"/>
<evidence type="ECO:0000256" key="3">
    <source>
        <dbReference type="ARBA" id="ARBA00022692"/>
    </source>
</evidence>
<dbReference type="SMART" id="SM00408">
    <property type="entry name" value="IGc2"/>
    <property type="match status" value="1"/>
</dbReference>
<dbReference type="PROSITE" id="PS50835">
    <property type="entry name" value="IG_LIKE"/>
    <property type="match status" value="1"/>
</dbReference>
<dbReference type="InterPro" id="IPR003599">
    <property type="entry name" value="Ig_sub"/>
</dbReference>
<dbReference type="GO" id="GO:0042102">
    <property type="term" value="P:positive regulation of T cell proliferation"/>
    <property type="evidence" value="ECO:0007669"/>
    <property type="project" value="TreeGrafter"/>
</dbReference>
<feature type="domain" description="Ig-like" evidence="13">
    <location>
        <begin position="16"/>
        <end position="127"/>
    </location>
</feature>
<accession>A0AA88ICW7</accession>
<dbReference type="PANTHER" id="PTHR25466">
    <property type="entry name" value="T-LYMPHOCYTE ACTIVATION ANTIGEN"/>
    <property type="match status" value="1"/>
</dbReference>
<sequence length="207" mass="22564">MAALTFLVLLCVSFLASASEVSENITAEQGQTVTLPCKIPQNSPVIIVEWTRPDLDTEYVLFYRDGQSDPENQYPAFKNRVQLKDDRLQDGDVSLVLKDVTSADKGTYECHVVQKAANRKKRAGSFDTEPVKIINLTVQPQGLSHQQPGDGANKQTPVGLAVGLASAVLVLAVASAVGFVIFKKRKASKKPTSFQSSVDEEFELQPL</sequence>
<dbReference type="GO" id="GO:0006955">
    <property type="term" value="P:immune response"/>
    <property type="evidence" value="ECO:0007669"/>
    <property type="project" value="TreeGrafter"/>
</dbReference>
<dbReference type="Gene3D" id="2.60.40.10">
    <property type="entry name" value="Immunoglobulins"/>
    <property type="match status" value="1"/>
</dbReference>
<evidence type="ECO:0000313" key="14">
    <source>
        <dbReference type="EMBL" id="KAK2813069.1"/>
    </source>
</evidence>
<dbReference type="FunFam" id="2.60.40.10:FF:000142">
    <property type="entry name" value="V-set domain-containing T-cell activation inhibitor 1"/>
    <property type="match status" value="1"/>
</dbReference>
<feature type="chain" id="PRO_5041679405" description="Ig-like domain-containing protein" evidence="12">
    <location>
        <begin position="19"/>
        <end position="207"/>
    </location>
</feature>
<dbReference type="GO" id="GO:0009897">
    <property type="term" value="C:external side of plasma membrane"/>
    <property type="evidence" value="ECO:0007669"/>
    <property type="project" value="TreeGrafter"/>
</dbReference>
<reference evidence="14" key="1">
    <citation type="submission" date="2023-07" db="EMBL/GenBank/DDBJ databases">
        <title>Chromosome-level Genome Assembly of Striped Snakehead (Channa striata).</title>
        <authorList>
            <person name="Liu H."/>
        </authorList>
    </citation>
    <scope>NUCLEOTIDE SEQUENCE</scope>
    <source>
        <strain evidence="14">Gz</strain>
        <tissue evidence="14">Muscle</tissue>
    </source>
</reference>
<gene>
    <name evidence="14" type="ORF">Q5P01_000895</name>
</gene>
<evidence type="ECO:0000259" key="13">
    <source>
        <dbReference type="PROSITE" id="PS50835"/>
    </source>
</evidence>
<evidence type="ECO:0000256" key="8">
    <source>
        <dbReference type="ARBA" id="ARBA00023170"/>
    </source>
</evidence>
<evidence type="ECO:0000256" key="4">
    <source>
        <dbReference type="ARBA" id="ARBA00022729"/>
    </source>
</evidence>
<comment type="caution">
    <text evidence="14">The sequence shown here is derived from an EMBL/GenBank/DDBJ whole genome shotgun (WGS) entry which is preliminary data.</text>
</comment>
<evidence type="ECO:0000256" key="12">
    <source>
        <dbReference type="SAM" id="SignalP"/>
    </source>
</evidence>
<organism evidence="14 15">
    <name type="scientific">Channa striata</name>
    <name type="common">Snakehead murrel</name>
    <name type="synonym">Ophicephalus striatus</name>
    <dbReference type="NCBI Taxonomy" id="64152"/>
    <lineage>
        <taxon>Eukaryota</taxon>
        <taxon>Metazoa</taxon>
        <taxon>Chordata</taxon>
        <taxon>Craniata</taxon>
        <taxon>Vertebrata</taxon>
        <taxon>Euteleostomi</taxon>
        <taxon>Actinopterygii</taxon>
        <taxon>Neopterygii</taxon>
        <taxon>Teleostei</taxon>
        <taxon>Neoteleostei</taxon>
        <taxon>Acanthomorphata</taxon>
        <taxon>Anabantaria</taxon>
        <taxon>Anabantiformes</taxon>
        <taxon>Channoidei</taxon>
        <taxon>Channidae</taxon>
        <taxon>Channa</taxon>
    </lineage>
</organism>
<evidence type="ECO:0000256" key="10">
    <source>
        <dbReference type="ARBA" id="ARBA00023319"/>
    </source>
</evidence>
<keyword evidence="4 12" id="KW-0732">Signal</keyword>
<dbReference type="InterPro" id="IPR013106">
    <property type="entry name" value="Ig_V-set"/>
</dbReference>
<evidence type="ECO:0000256" key="2">
    <source>
        <dbReference type="ARBA" id="ARBA00022475"/>
    </source>
</evidence>
<name>A0AA88ICW7_CHASR</name>
<dbReference type="InterPro" id="IPR013783">
    <property type="entry name" value="Ig-like_fold"/>
</dbReference>